<evidence type="ECO:0000256" key="1">
    <source>
        <dbReference type="SAM" id="MobiDB-lite"/>
    </source>
</evidence>
<proteinExistence type="predicted"/>
<accession>A0A2N5N1K8</accession>
<evidence type="ECO:0000313" key="2">
    <source>
        <dbReference type="EMBL" id="PLT44212.1"/>
    </source>
</evidence>
<dbReference type="PANTHER" id="PTHR43649">
    <property type="entry name" value="ARABINOSE-BINDING PROTEIN-RELATED"/>
    <property type="match status" value="1"/>
</dbReference>
<dbReference type="Gene3D" id="3.40.190.10">
    <property type="entry name" value="Periplasmic binding protein-like II"/>
    <property type="match status" value="1"/>
</dbReference>
<dbReference type="InterPro" id="IPR006059">
    <property type="entry name" value="SBP"/>
</dbReference>
<keyword evidence="3" id="KW-1185">Reference proteome</keyword>
<dbReference type="Pfam" id="PF01547">
    <property type="entry name" value="SBP_bac_1"/>
    <property type="match status" value="1"/>
</dbReference>
<dbReference type="AlphaFoldDB" id="A0A2N5N1K8"/>
<protein>
    <submittedName>
        <fullName evidence="2">N-Acetyl-D-glucosamine ABC transport system, sugar-binding protein</fullName>
    </submittedName>
</protein>
<dbReference type="InterPro" id="IPR050490">
    <property type="entry name" value="Bact_solute-bd_prot1"/>
</dbReference>
<name>A0A2N5N1K8_9BACL</name>
<dbReference type="EMBL" id="NFEZ01000004">
    <property type="protein sequence ID" value="PLT44212.1"/>
    <property type="molecule type" value="Genomic_DNA"/>
</dbReference>
<organism evidence="2 3">
    <name type="scientific">Paenibacillus pasadenensis</name>
    <dbReference type="NCBI Taxonomy" id="217090"/>
    <lineage>
        <taxon>Bacteria</taxon>
        <taxon>Bacillati</taxon>
        <taxon>Bacillota</taxon>
        <taxon>Bacilli</taxon>
        <taxon>Bacillales</taxon>
        <taxon>Paenibacillaceae</taxon>
        <taxon>Paenibacillus</taxon>
    </lineage>
</organism>
<dbReference type="CDD" id="cd13585">
    <property type="entry name" value="PBP2_TMBP_like"/>
    <property type="match status" value="1"/>
</dbReference>
<feature type="compositionally biased region" description="Low complexity" evidence="1">
    <location>
        <begin position="13"/>
        <end position="27"/>
    </location>
</feature>
<reference evidence="2 3" key="1">
    <citation type="submission" date="2017-05" db="EMBL/GenBank/DDBJ databases">
        <title>Functional genome analysis of Paenibacillus pasadenensis strain R16: insights on endophytic life style and antifungal activity.</title>
        <authorList>
            <person name="Passera A."/>
            <person name="Marcolungo L."/>
            <person name="Casati P."/>
            <person name="Brasca M."/>
            <person name="Quaglino F."/>
            <person name="Delledonne M."/>
        </authorList>
    </citation>
    <scope>NUCLEOTIDE SEQUENCE [LARGE SCALE GENOMIC DNA]</scope>
    <source>
        <strain evidence="2 3">R16</strain>
    </source>
</reference>
<gene>
    <name evidence="2" type="ORF">B8V81_2643</name>
</gene>
<comment type="caution">
    <text evidence="2">The sequence shown here is derived from an EMBL/GenBank/DDBJ whole genome shotgun (WGS) entry which is preliminary data.</text>
</comment>
<feature type="region of interest" description="Disordered" evidence="1">
    <location>
        <begin position="13"/>
        <end position="39"/>
    </location>
</feature>
<dbReference type="PANTHER" id="PTHR43649:SF12">
    <property type="entry name" value="DIACETYLCHITOBIOSE BINDING PROTEIN DASA"/>
    <property type="match status" value="1"/>
</dbReference>
<sequence length="450" mass="48538">MMVVVAACGNNGGNAPADNAASGNDGAKPTESSKPAETVTIRTTFGTGEISPEQIAEFEAAHPNIKIELEDVDKTKLAAQLATNSAPDVLRIGGVFDLPSYVIRGIALDLTDRIEKSTVIKRDQLLPVANVFRFDGKKIGEGPIYGLPKDWSNDFAIFYNKKAFDAAGVPVPDASQPLTWPEVLDLAKKLTIKEGDKIVQYGLSANEWGKTEPNYNLLMQYLASAGVTVNASDYSSIDFNLPEVKEFISMWTDAVKANIGPNSVNNDQTSGGDLFLANKSAMMINGYWYGGVIRGNEEAIKHIDDFGMLPTPIAPGGKRVAPPGGATGAIINKNSPHPDEAFAFFEWFLGGKPAEDRSKQGWGVPAFSNLLTELPQATEFDKRLKTVLDDESNYSNEFLPVNPYLSDGGWGIFEKYTQPLFFGKSSVDAAVAGMTKDANVVVQEAKNAIK</sequence>
<dbReference type="Proteomes" id="UP000234789">
    <property type="component" value="Unassembled WGS sequence"/>
</dbReference>
<feature type="compositionally biased region" description="Polar residues" evidence="1">
    <location>
        <begin position="30"/>
        <end position="39"/>
    </location>
</feature>
<dbReference type="SUPFAM" id="SSF53850">
    <property type="entry name" value="Periplasmic binding protein-like II"/>
    <property type="match status" value="1"/>
</dbReference>
<evidence type="ECO:0000313" key="3">
    <source>
        <dbReference type="Proteomes" id="UP000234789"/>
    </source>
</evidence>